<dbReference type="PROSITE" id="PS50965">
    <property type="entry name" value="NERD"/>
    <property type="match status" value="1"/>
</dbReference>
<proteinExistence type="predicted"/>
<reference evidence="2" key="1">
    <citation type="submission" date="2023-07" db="EMBL/GenBank/DDBJ databases">
        <title>Ureibacillus sp. isolated from freshwater well.</title>
        <authorList>
            <person name="Kirdat K."/>
            <person name="Bhatt A."/>
            <person name="Teware R."/>
            <person name="Bhavsar Y."/>
            <person name="Yadav A."/>
        </authorList>
    </citation>
    <scope>NUCLEOTIDE SEQUENCE</scope>
    <source>
        <strain evidence="2">BA0131</strain>
    </source>
</reference>
<sequence>MAILVLFFIILIGIVFAINVYVYENSDFSKTTGHPFISVWTNGKVRFLYKLSQKLNKVNGEYKLLSNIALPESERKVDYLLLHQSGIYIINAKDPGGWIYGNEQDIQWAQVLENGQMSTFPNPVLDNKLKINGVKKYIPEVDKDLFQSLIIFGNHCSFKKIEVHSLDVEVMKIHELESYWKNRMDQVLTKDQIMAIYSKLKPYVIPKQSKENGLLKDVASS</sequence>
<accession>A0ABT8GUV1</accession>
<keyword evidence="3" id="KW-1185">Reference proteome</keyword>
<dbReference type="Pfam" id="PF08378">
    <property type="entry name" value="NERD"/>
    <property type="match status" value="1"/>
</dbReference>
<comment type="caution">
    <text evidence="2">The sequence shown here is derived from an EMBL/GenBank/DDBJ whole genome shotgun (WGS) entry which is preliminary data.</text>
</comment>
<organism evidence="2 3">
    <name type="scientific">Ureibacillus aquaedulcis</name>
    <dbReference type="NCBI Taxonomy" id="3058421"/>
    <lineage>
        <taxon>Bacteria</taxon>
        <taxon>Bacillati</taxon>
        <taxon>Bacillota</taxon>
        <taxon>Bacilli</taxon>
        <taxon>Bacillales</taxon>
        <taxon>Caryophanaceae</taxon>
        <taxon>Ureibacillus</taxon>
    </lineage>
</organism>
<dbReference type="RefSeq" id="WP_301139508.1">
    <property type="nucleotide sequence ID" value="NZ_JAUHTQ010000017.1"/>
</dbReference>
<dbReference type="EMBL" id="JAUHTQ010000017">
    <property type="protein sequence ID" value="MDN4495190.1"/>
    <property type="molecule type" value="Genomic_DNA"/>
</dbReference>
<dbReference type="Proteomes" id="UP001172743">
    <property type="component" value="Unassembled WGS sequence"/>
</dbReference>
<evidence type="ECO:0000313" key="3">
    <source>
        <dbReference type="Proteomes" id="UP001172743"/>
    </source>
</evidence>
<protein>
    <submittedName>
        <fullName evidence="2">Nuclease-related domain-containing protein</fullName>
    </submittedName>
</protein>
<name>A0ABT8GUV1_9BACL</name>
<gene>
    <name evidence="2" type="ORF">QYB95_16670</name>
</gene>
<evidence type="ECO:0000313" key="2">
    <source>
        <dbReference type="EMBL" id="MDN4495190.1"/>
    </source>
</evidence>
<feature type="domain" description="NERD" evidence="1">
    <location>
        <begin position="39"/>
        <end position="157"/>
    </location>
</feature>
<evidence type="ECO:0000259" key="1">
    <source>
        <dbReference type="PROSITE" id="PS50965"/>
    </source>
</evidence>
<dbReference type="InterPro" id="IPR011528">
    <property type="entry name" value="NERD"/>
</dbReference>